<reference evidence="1 2" key="1">
    <citation type="journal article" date="2019" name="Genome Biol. Evol.">
        <title>Insights into the evolution of the New World diploid cottons (Gossypium, subgenus Houzingenia) based on genome sequencing.</title>
        <authorList>
            <person name="Grover C.E."/>
            <person name="Arick M.A. 2nd"/>
            <person name="Thrash A."/>
            <person name="Conover J.L."/>
            <person name="Sanders W.S."/>
            <person name="Peterson D.G."/>
            <person name="Frelichowski J.E."/>
            <person name="Scheffler J.A."/>
            <person name="Scheffler B.E."/>
            <person name="Wendel J.F."/>
        </authorList>
    </citation>
    <scope>NUCLEOTIDE SEQUENCE [LARGE SCALE GENOMIC DNA]</scope>
    <source>
        <strain evidence="1">57</strain>
        <tissue evidence="1">Leaf</tissue>
    </source>
</reference>
<comment type="caution">
    <text evidence="1">The sequence shown here is derived from an EMBL/GenBank/DDBJ whole genome shotgun (WGS) entry which is preliminary data.</text>
</comment>
<accession>A0A7J8U6S8</accession>
<protein>
    <submittedName>
        <fullName evidence="1">Uncharacterized protein</fullName>
    </submittedName>
</protein>
<organism evidence="1 2">
    <name type="scientific">Gossypium klotzschianum</name>
    <dbReference type="NCBI Taxonomy" id="34286"/>
    <lineage>
        <taxon>Eukaryota</taxon>
        <taxon>Viridiplantae</taxon>
        <taxon>Streptophyta</taxon>
        <taxon>Embryophyta</taxon>
        <taxon>Tracheophyta</taxon>
        <taxon>Spermatophyta</taxon>
        <taxon>Magnoliopsida</taxon>
        <taxon>eudicotyledons</taxon>
        <taxon>Gunneridae</taxon>
        <taxon>Pentapetalae</taxon>
        <taxon>rosids</taxon>
        <taxon>malvids</taxon>
        <taxon>Malvales</taxon>
        <taxon>Malvaceae</taxon>
        <taxon>Malvoideae</taxon>
        <taxon>Gossypium</taxon>
    </lineage>
</organism>
<sequence>MKEWRGIRKEKTFRNKVMLRSLFSQITLKMLSLFAKASLMVQKAL</sequence>
<dbReference type="Proteomes" id="UP000593573">
    <property type="component" value="Unassembled WGS sequence"/>
</dbReference>
<keyword evidence="2" id="KW-1185">Reference proteome</keyword>
<evidence type="ECO:0000313" key="2">
    <source>
        <dbReference type="Proteomes" id="UP000593573"/>
    </source>
</evidence>
<gene>
    <name evidence="1" type="ORF">Goklo_014171</name>
</gene>
<name>A0A7J8U6S8_9ROSI</name>
<dbReference type="EMBL" id="JABFAB010000004">
    <property type="protein sequence ID" value="MBA0646188.1"/>
    <property type="molecule type" value="Genomic_DNA"/>
</dbReference>
<evidence type="ECO:0000313" key="1">
    <source>
        <dbReference type="EMBL" id="MBA0646188.1"/>
    </source>
</evidence>
<dbReference type="AlphaFoldDB" id="A0A7J8U6S8"/>
<proteinExistence type="predicted"/>